<reference evidence="3 4" key="1">
    <citation type="submission" date="2018-08" db="EMBL/GenBank/DDBJ databases">
        <title>A genome reference for cultivated species of the human gut microbiota.</title>
        <authorList>
            <person name="Zou Y."/>
            <person name="Xue W."/>
            <person name="Luo G."/>
        </authorList>
    </citation>
    <scope>NUCLEOTIDE SEQUENCE [LARGE SCALE GENOMIC DNA]</scope>
    <source>
        <strain evidence="3 4">OM06-4</strain>
    </source>
</reference>
<dbReference type="Proteomes" id="UP001211987">
    <property type="component" value="Unassembled WGS sequence"/>
</dbReference>
<dbReference type="EMBL" id="JAQLKE010000002">
    <property type="protein sequence ID" value="MDB7082525.1"/>
    <property type="molecule type" value="Genomic_DNA"/>
</dbReference>
<keyword evidence="1" id="KW-1133">Transmembrane helix</keyword>
<keyword evidence="1" id="KW-0812">Transmembrane</keyword>
<name>A0A3E3EHX1_9FIRM</name>
<evidence type="ECO:0000313" key="2">
    <source>
        <dbReference type="EMBL" id="MDB7082525.1"/>
    </source>
</evidence>
<protein>
    <submittedName>
        <fullName evidence="3">Uncharacterized protein</fullName>
    </submittedName>
</protein>
<gene>
    <name evidence="3" type="ORF">DXB93_03215</name>
    <name evidence="2" type="ORF">PM738_01820</name>
</gene>
<comment type="caution">
    <text evidence="3">The sequence shown here is derived from an EMBL/GenBank/DDBJ whole genome shotgun (WGS) entry which is preliminary data.</text>
</comment>
<dbReference type="GeneID" id="64197136"/>
<keyword evidence="1" id="KW-0472">Membrane</keyword>
<accession>A0A3E3EHX1</accession>
<evidence type="ECO:0000313" key="4">
    <source>
        <dbReference type="Proteomes" id="UP000261032"/>
    </source>
</evidence>
<reference evidence="2" key="2">
    <citation type="submission" date="2023-01" db="EMBL/GenBank/DDBJ databases">
        <title>Human gut microbiome strain richness.</title>
        <authorList>
            <person name="Chen-Liaw A."/>
        </authorList>
    </citation>
    <scope>NUCLEOTIDE SEQUENCE</scope>
    <source>
        <strain evidence="2">1001217st2_G6_1001217B_191108</strain>
    </source>
</reference>
<dbReference type="AlphaFoldDB" id="A0A3E3EHX1"/>
<feature type="transmembrane region" description="Helical" evidence="1">
    <location>
        <begin position="73"/>
        <end position="90"/>
    </location>
</feature>
<dbReference type="RefSeq" id="WP_003535026.1">
    <property type="nucleotide sequence ID" value="NZ_AP031443.1"/>
</dbReference>
<dbReference type="Proteomes" id="UP000261032">
    <property type="component" value="Unassembled WGS sequence"/>
</dbReference>
<dbReference type="EMBL" id="QUSL01000003">
    <property type="protein sequence ID" value="RGD86841.1"/>
    <property type="molecule type" value="Genomic_DNA"/>
</dbReference>
<feature type="transmembrane region" description="Helical" evidence="1">
    <location>
        <begin position="43"/>
        <end position="61"/>
    </location>
</feature>
<organism evidence="3 4">
    <name type="scientific">Thomasclavelia ramosa</name>
    <dbReference type="NCBI Taxonomy" id="1547"/>
    <lineage>
        <taxon>Bacteria</taxon>
        <taxon>Bacillati</taxon>
        <taxon>Bacillota</taxon>
        <taxon>Erysipelotrichia</taxon>
        <taxon>Erysipelotrichales</taxon>
        <taxon>Coprobacillaceae</taxon>
        <taxon>Thomasclavelia</taxon>
    </lineage>
</organism>
<proteinExistence type="predicted"/>
<sequence>MATKVIKQNNRGLTLRQQNILRMKEELNKPDEKALHPFTKYKIITYFLVILFPPIAMYRVWKKDSTFDITEKIGQTLTCVLYVCYLIQLIF</sequence>
<evidence type="ECO:0000313" key="3">
    <source>
        <dbReference type="EMBL" id="RGD86841.1"/>
    </source>
</evidence>
<evidence type="ECO:0000256" key="1">
    <source>
        <dbReference type="SAM" id="Phobius"/>
    </source>
</evidence>